<dbReference type="STRING" id="121845.A0A1S3D6V9"/>
<dbReference type="RefSeq" id="XP_008475703.1">
    <property type="nucleotide sequence ID" value="XM_008477481.2"/>
</dbReference>
<gene>
    <name evidence="6" type="primary">LOC103512703</name>
</gene>
<dbReference type="InterPro" id="IPR000206">
    <property type="entry name" value="Ribosomal_bL12"/>
</dbReference>
<dbReference type="PaxDb" id="121845-A0A1S3D6V9"/>
<dbReference type="PANTHER" id="PTHR45987">
    <property type="entry name" value="39S RIBOSOMAL PROTEIN L12"/>
    <property type="match status" value="1"/>
</dbReference>
<keyword evidence="2 6" id="KW-0689">Ribosomal protein</keyword>
<dbReference type="GeneID" id="103512703"/>
<accession>A0A1S3D6V9</accession>
<dbReference type="PANTHER" id="PTHR45987:SF4">
    <property type="entry name" value="LARGE RIBOSOMAL SUBUNIT PROTEIN BL12M"/>
    <property type="match status" value="1"/>
</dbReference>
<dbReference type="GO" id="GO:0003735">
    <property type="term" value="F:structural constituent of ribosome"/>
    <property type="evidence" value="ECO:0007669"/>
    <property type="project" value="InterPro"/>
</dbReference>
<dbReference type="GO" id="GO:0003729">
    <property type="term" value="F:mRNA binding"/>
    <property type="evidence" value="ECO:0007669"/>
    <property type="project" value="TreeGrafter"/>
</dbReference>
<name>A0A1S3D6V9_DIACI</name>
<dbReference type="InterPro" id="IPR014719">
    <property type="entry name" value="Ribosomal_bL12_C/ClpS-like"/>
</dbReference>
<protein>
    <submittedName>
        <fullName evidence="6">54S ribosomal protein L12, mitochondrial</fullName>
    </submittedName>
</protein>
<dbReference type="Gene3D" id="3.30.1390.10">
    <property type="match status" value="1"/>
</dbReference>
<keyword evidence="5" id="KW-1185">Reference proteome</keyword>
<organism evidence="5 6">
    <name type="scientific">Diaphorina citri</name>
    <name type="common">Asian citrus psyllid</name>
    <dbReference type="NCBI Taxonomy" id="121845"/>
    <lineage>
        <taxon>Eukaryota</taxon>
        <taxon>Metazoa</taxon>
        <taxon>Ecdysozoa</taxon>
        <taxon>Arthropoda</taxon>
        <taxon>Hexapoda</taxon>
        <taxon>Insecta</taxon>
        <taxon>Pterygota</taxon>
        <taxon>Neoptera</taxon>
        <taxon>Paraneoptera</taxon>
        <taxon>Hemiptera</taxon>
        <taxon>Sternorrhyncha</taxon>
        <taxon>Psylloidea</taxon>
        <taxon>Psyllidae</taxon>
        <taxon>Diaphorininae</taxon>
        <taxon>Diaphorina</taxon>
    </lineage>
</organism>
<dbReference type="KEGG" id="dci:103512703"/>
<evidence type="ECO:0000313" key="6">
    <source>
        <dbReference type="RefSeq" id="XP_008475703.1"/>
    </source>
</evidence>
<keyword evidence="3" id="KW-0687">Ribonucleoprotein</keyword>
<dbReference type="OMA" id="HIRISWA"/>
<dbReference type="Proteomes" id="UP000079169">
    <property type="component" value="Unplaced"/>
</dbReference>
<evidence type="ECO:0000256" key="3">
    <source>
        <dbReference type="ARBA" id="ARBA00023274"/>
    </source>
</evidence>
<sequence>MTISIFAQAPVAAAPVEEEEEKIVQSLFTVKLVKYDDKQKVPLIKEIKGLLEGMNLVQAKKFVESIPAVVKTDVTKEEAEALKASLAKVGGEVSVE</sequence>
<comment type="similarity">
    <text evidence="1">Belongs to the bacterial ribosomal protein bL12 family.</text>
</comment>
<evidence type="ECO:0000256" key="2">
    <source>
        <dbReference type="ARBA" id="ARBA00022980"/>
    </source>
</evidence>
<evidence type="ECO:0000313" key="5">
    <source>
        <dbReference type="Proteomes" id="UP000079169"/>
    </source>
</evidence>
<dbReference type="SUPFAM" id="SSF54736">
    <property type="entry name" value="ClpS-like"/>
    <property type="match status" value="1"/>
</dbReference>
<evidence type="ECO:0000256" key="1">
    <source>
        <dbReference type="ARBA" id="ARBA00007197"/>
    </source>
</evidence>
<dbReference type="AlphaFoldDB" id="A0A1S3D6V9"/>
<dbReference type="GO" id="GO:0005762">
    <property type="term" value="C:mitochondrial large ribosomal subunit"/>
    <property type="evidence" value="ECO:0007669"/>
    <property type="project" value="TreeGrafter"/>
</dbReference>
<reference evidence="6" key="1">
    <citation type="submission" date="2025-08" db="UniProtKB">
        <authorList>
            <consortium name="RefSeq"/>
        </authorList>
    </citation>
    <scope>IDENTIFICATION</scope>
</reference>
<evidence type="ECO:0000259" key="4">
    <source>
        <dbReference type="Pfam" id="PF00542"/>
    </source>
</evidence>
<dbReference type="FunFam" id="3.30.1390.10:FF:000001">
    <property type="entry name" value="50S ribosomal protein L7/L12"/>
    <property type="match status" value="1"/>
</dbReference>
<feature type="domain" description="Large ribosomal subunit protein bL12 C-terminal" evidence="4">
    <location>
        <begin position="28"/>
        <end position="95"/>
    </location>
</feature>
<dbReference type="Pfam" id="PF00542">
    <property type="entry name" value="Ribosomal_L12"/>
    <property type="match status" value="1"/>
</dbReference>
<dbReference type="InterPro" id="IPR013823">
    <property type="entry name" value="Ribosomal_bL12_C"/>
</dbReference>
<dbReference type="GO" id="GO:0006412">
    <property type="term" value="P:translation"/>
    <property type="evidence" value="ECO:0007669"/>
    <property type="project" value="InterPro"/>
</dbReference>
<proteinExistence type="inferred from homology"/>